<reference evidence="3 4" key="1">
    <citation type="submission" date="2021-03" db="EMBL/GenBank/DDBJ databases">
        <title>Winogradskyella sp. nov., isolated from costal sediment.</title>
        <authorList>
            <person name="Gao C."/>
        </authorList>
    </citation>
    <scope>NUCLEOTIDE SEQUENCE [LARGE SCALE GENOMIC DNA]</scope>
    <source>
        <strain evidence="3 4">DF17</strain>
    </source>
</reference>
<evidence type="ECO:0000256" key="1">
    <source>
        <dbReference type="ARBA" id="ARBA00008791"/>
    </source>
</evidence>
<sequence length="298" mass="34369">MKTILYATDCTKKSVPELKYAYRLSKALKAELHAIHVYDLLPIVSTTVRSRGVLEDNFDKEQQDILQDYCLKYLKKDFKSPIINGHALKSDSISKAILKTATTIDADLVIVGVKNPYSLRGIFTENIANQLMAVLSCPLLVLPEYTLYETWSKIIYATDFDEADIHALKRLADFVKPLNAQIEVVHIPRKNEDYHERKMEWFKAMVGMRIAYSNILFSSKQAEDVESGIQNFIEKDRPEILVMMERQRDRIIDKLLHKDLVKTMGYEISIPLLVFNKKRIKRKLSEQVDGIKKMSLAL</sequence>
<comment type="caution">
    <text evidence="3">The sequence shown here is derived from an EMBL/GenBank/DDBJ whole genome shotgun (WGS) entry which is preliminary data.</text>
</comment>
<gene>
    <name evidence="3" type="ORF">J4050_04260</name>
</gene>
<dbReference type="InterPro" id="IPR006016">
    <property type="entry name" value="UspA"/>
</dbReference>
<feature type="domain" description="UspA" evidence="2">
    <location>
        <begin position="1"/>
        <end position="143"/>
    </location>
</feature>
<dbReference type="CDD" id="cd00293">
    <property type="entry name" value="USP-like"/>
    <property type="match status" value="1"/>
</dbReference>
<comment type="similarity">
    <text evidence="1">Belongs to the universal stress protein A family.</text>
</comment>
<dbReference type="PANTHER" id="PTHR46268">
    <property type="entry name" value="STRESS RESPONSE PROTEIN NHAX"/>
    <property type="match status" value="1"/>
</dbReference>
<dbReference type="Proteomes" id="UP000676776">
    <property type="component" value="Unassembled WGS sequence"/>
</dbReference>
<accession>A0ABS3T2I9</accession>
<organism evidence="3 4">
    <name type="scientific">Winogradskyella pelagia</name>
    <dbReference type="NCBI Taxonomy" id="2819984"/>
    <lineage>
        <taxon>Bacteria</taxon>
        <taxon>Pseudomonadati</taxon>
        <taxon>Bacteroidota</taxon>
        <taxon>Flavobacteriia</taxon>
        <taxon>Flavobacteriales</taxon>
        <taxon>Flavobacteriaceae</taxon>
        <taxon>Winogradskyella</taxon>
    </lineage>
</organism>
<dbReference type="PANTHER" id="PTHR46268:SF6">
    <property type="entry name" value="UNIVERSAL STRESS PROTEIN UP12"/>
    <property type="match status" value="1"/>
</dbReference>
<dbReference type="SUPFAM" id="SSF52402">
    <property type="entry name" value="Adenine nucleotide alpha hydrolases-like"/>
    <property type="match status" value="2"/>
</dbReference>
<evidence type="ECO:0000259" key="2">
    <source>
        <dbReference type="Pfam" id="PF00582"/>
    </source>
</evidence>
<proteinExistence type="inferred from homology"/>
<keyword evidence="4" id="KW-1185">Reference proteome</keyword>
<name>A0ABS3T2I9_9FLAO</name>
<evidence type="ECO:0000313" key="3">
    <source>
        <dbReference type="EMBL" id="MBO3115945.1"/>
    </source>
</evidence>
<dbReference type="RefSeq" id="WP_208152707.1">
    <property type="nucleotide sequence ID" value="NZ_JAGEVF010000002.1"/>
</dbReference>
<protein>
    <submittedName>
        <fullName evidence="3">Universal stress protein</fullName>
    </submittedName>
</protein>
<dbReference type="EMBL" id="JAGEVF010000002">
    <property type="protein sequence ID" value="MBO3115945.1"/>
    <property type="molecule type" value="Genomic_DNA"/>
</dbReference>
<evidence type="ECO:0000313" key="4">
    <source>
        <dbReference type="Proteomes" id="UP000676776"/>
    </source>
</evidence>
<dbReference type="Pfam" id="PF00582">
    <property type="entry name" value="Usp"/>
    <property type="match status" value="1"/>
</dbReference>
<dbReference type="Gene3D" id="3.40.50.12370">
    <property type="match status" value="1"/>
</dbReference>